<feature type="binding site" evidence="1">
    <location>
        <position position="226"/>
    </location>
    <ligand>
        <name>Mg(2+)</name>
        <dbReference type="ChEBI" id="CHEBI:18420"/>
        <label>3</label>
    </ligand>
</feature>
<dbReference type="UniPathway" id="UPA00060">
    <property type="reaction ID" value="UER00142"/>
</dbReference>
<dbReference type="SUPFAM" id="SSF56042">
    <property type="entry name" value="PurM C-terminal domain-like"/>
    <property type="match status" value="1"/>
</dbReference>
<name>A0A3D9VD52_THECX</name>
<feature type="binding site" evidence="1">
    <location>
        <position position="46"/>
    </location>
    <ligand>
        <name>Mg(2+)</name>
        <dbReference type="ChEBI" id="CHEBI:18420"/>
        <label>4</label>
    </ligand>
</feature>
<protein>
    <recommendedName>
        <fullName evidence="1">Thiamine-monophosphate kinase</fullName>
        <shortName evidence="1">TMP kinase</shortName>
        <shortName evidence="1">Thiamine-phosphate kinase</shortName>
        <ecNumber evidence="1">2.7.4.16</ecNumber>
    </recommendedName>
</protein>
<dbReference type="EMBL" id="QTUC01000001">
    <property type="protein sequence ID" value="REF35231.1"/>
    <property type="molecule type" value="Genomic_DNA"/>
</dbReference>
<organism evidence="3 4">
    <name type="scientific">Thermasporomyces composti</name>
    <dbReference type="NCBI Taxonomy" id="696763"/>
    <lineage>
        <taxon>Bacteria</taxon>
        <taxon>Bacillati</taxon>
        <taxon>Actinomycetota</taxon>
        <taxon>Actinomycetes</taxon>
        <taxon>Propionibacteriales</taxon>
        <taxon>Nocardioidaceae</taxon>
        <taxon>Thermasporomyces</taxon>
    </lineage>
</organism>
<comment type="caution">
    <text evidence="3">The sequence shown here is derived from an EMBL/GenBank/DDBJ whole genome shotgun (WGS) entry which is preliminary data.</text>
</comment>
<feature type="binding site" evidence="1">
    <location>
        <position position="62"/>
    </location>
    <ligand>
        <name>Mg(2+)</name>
        <dbReference type="ChEBI" id="CHEBI:18420"/>
        <label>1</label>
    </ligand>
</feature>
<dbReference type="PIRSF" id="PIRSF005303">
    <property type="entry name" value="Thiam_monoph_kin"/>
    <property type="match status" value="1"/>
</dbReference>
<dbReference type="InterPro" id="IPR016188">
    <property type="entry name" value="PurM-like_N"/>
</dbReference>
<feature type="binding site" evidence="1">
    <location>
        <position position="61"/>
    </location>
    <ligand>
        <name>Mg(2+)</name>
        <dbReference type="ChEBI" id="CHEBI:18420"/>
        <label>1</label>
    </ligand>
</feature>
<evidence type="ECO:0000313" key="3">
    <source>
        <dbReference type="EMBL" id="REF35231.1"/>
    </source>
</evidence>
<comment type="similarity">
    <text evidence="1">Belongs to the thiamine-monophosphate kinase family.</text>
</comment>
<dbReference type="HAMAP" id="MF_02128">
    <property type="entry name" value="TMP_kinase"/>
    <property type="match status" value="1"/>
</dbReference>
<feature type="binding site" evidence="1">
    <location>
        <position position="91"/>
    </location>
    <ligand>
        <name>Mg(2+)</name>
        <dbReference type="ChEBI" id="CHEBI:18420"/>
        <label>2</label>
    </ligand>
</feature>
<reference evidence="3 4" key="1">
    <citation type="submission" date="2018-08" db="EMBL/GenBank/DDBJ databases">
        <title>Sequencing the genomes of 1000 actinobacteria strains.</title>
        <authorList>
            <person name="Klenk H.-P."/>
        </authorList>
    </citation>
    <scope>NUCLEOTIDE SEQUENCE [LARGE SCALE GENOMIC DNA]</scope>
    <source>
        <strain evidence="3 4">DSM 22891</strain>
    </source>
</reference>
<dbReference type="InterPro" id="IPR036676">
    <property type="entry name" value="PurM-like_C_sf"/>
</dbReference>
<dbReference type="AlphaFoldDB" id="A0A3D9VD52"/>
<feature type="domain" description="PurM-like N-terminal" evidence="2">
    <location>
        <begin position="44"/>
        <end position="154"/>
    </location>
</feature>
<evidence type="ECO:0000256" key="1">
    <source>
        <dbReference type="HAMAP-Rule" id="MF_02128"/>
    </source>
</evidence>
<feature type="binding site" evidence="1">
    <location>
        <position position="91"/>
    </location>
    <ligand>
        <name>Mg(2+)</name>
        <dbReference type="ChEBI" id="CHEBI:18420"/>
        <label>3</label>
    </ligand>
</feature>
<dbReference type="GO" id="GO:0009228">
    <property type="term" value="P:thiamine biosynthetic process"/>
    <property type="evidence" value="ECO:0007669"/>
    <property type="project" value="UniProtKB-KW"/>
</dbReference>
<dbReference type="GO" id="GO:0000287">
    <property type="term" value="F:magnesium ion binding"/>
    <property type="evidence" value="ECO:0007669"/>
    <property type="project" value="UniProtKB-UniRule"/>
</dbReference>
<dbReference type="OrthoDB" id="9802811at2"/>
<dbReference type="NCBIfam" id="TIGR01379">
    <property type="entry name" value="thiL"/>
    <property type="match status" value="1"/>
</dbReference>
<keyword evidence="1" id="KW-0808">Transferase</keyword>
<dbReference type="RefSeq" id="WP_115849053.1">
    <property type="nucleotide sequence ID" value="NZ_QTUC01000001.1"/>
</dbReference>
<keyword evidence="4" id="KW-1185">Reference proteome</keyword>
<feature type="binding site" evidence="1">
    <location>
        <position position="62"/>
    </location>
    <ligand>
        <name>Mg(2+)</name>
        <dbReference type="ChEBI" id="CHEBI:18420"/>
        <label>2</label>
    </ligand>
</feature>
<feature type="binding site" evidence="1">
    <location>
        <position position="279"/>
    </location>
    <ligand>
        <name>substrate</name>
    </ligand>
</feature>
<keyword evidence="1" id="KW-0547">Nucleotide-binding</keyword>
<keyword evidence="1" id="KW-0784">Thiamine biosynthesis</keyword>
<comment type="catalytic activity">
    <reaction evidence="1">
        <text>thiamine phosphate + ATP = thiamine diphosphate + ADP</text>
        <dbReference type="Rhea" id="RHEA:15913"/>
        <dbReference type="ChEBI" id="CHEBI:30616"/>
        <dbReference type="ChEBI" id="CHEBI:37575"/>
        <dbReference type="ChEBI" id="CHEBI:58937"/>
        <dbReference type="ChEBI" id="CHEBI:456216"/>
        <dbReference type="EC" id="2.7.4.16"/>
    </reaction>
</comment>
<comment type="caution">
    <text evidence="1">Lacks conserved residue(s) required for the propagation of feature annotation.</text>
</comment>
<dbReference type="CDD" id="cd02194">
    <property type="entry name" value="ThiL"/>
    <property type="match status" value="1"/>
</dbReference>
<feature type="binding site" evidence="1">
    <location>
        <position position="46"/>
    </location>
    <ligand>
        <name>Mg(2+)</name>
        <dbReference type="ChEBI" id="CHEBI:18420"/>
        <label>3</label>
    </ligand>
</feature>
<comment type="miscellaneous">
    <text evidence="1">Reaction mechanism of ThiL seems to utilize a direct, inline transfer of the gamma-phosphate of ATP to TMP rather than a phosphorylated enzyme intermediate.</text>
</comment>
<dbReference type="GO" id="GO:0005524">
    <property type="term" value="F:ATP binding"/>
    <property type="evidence" value="ECO:0007669"/>
    <property type="project" value="UniProtKB-UniRule"/>
</dbReference>
<feature type="binding site" evidence="1">
    <location>
        <position position="139"/>
    </location>
    <ligand>
        <name>Mg(2+)</name>
        <dbReference type="ChEBI" id="CHEBI:18420"/>
        <label>1</label>
    </ligand>
</feature>
<feature type="binding site" evidence="1">
    <location>
        <begin position="138"/>
        <end position="139"/>
    </location>
    <ligand>
        <name>ATP</name>
        <dbReference type="ChEBI" id="CHEBI:30616"/>
    </ligand>
</feature>
<feature type="binding site" evidence="1">
    <location>
        <position position="228"/>
    </location>
    <ligand>
        <name>ATP</name>
        <dbReference type="ChEBI" id="CHEBI:30616"/>
    </ligand>
</feature>
<dbReference type="Proteomes" id="UP000256485">
    <property type="component" value="Unassembled WGS sequence"/>
</dbReference>
<dbReference type="PANTHER" id="PTHR30270:SF0">
    <property type="entry name" value="THIAMINE-MONOPHOSPHATE KINASE"/>
    <property type="match status" value="1"/>
</dbReference>
<feature type="binding site" evidence="1">
    <location>
        <position position="229"/>
    </location>
    <ligand>
        <name>Mg(2+)</name>
        <dbReference type="ChEBI" id="CHEBI:18420"/>
        <label>5</label>
    </ligand>
</feature>
<dbReference type="Pfam" id="PF00586">
    <property type="entry name" value="AIRS"/>
    <property type="match status" value="1"/>
</dbReference>
<feature type="binding site" evidence="1">
    <location>
        <position position="69"/>
    </location>
    <ligand>
        <name>substrate</name>
    </ligand>
</feature>
<gene>
    <name evidence="1" type="primary">thiL</name>
    <name evidence="3" type="ORF">DFJ64_0603</name>
</gene>
<accession>A0A3D9VD52</accession>
<feature type="binding site" evidence="1">
    <location>
        <position position="91"/>
    </location>
    <ligand>
        <name>Mg(2+)</name>
        <dbReference type="ChEBI" id="CHEBI:18420"/>
        <label>4</label>
    </ligand>
</feature>
<keyword evidence="1" id="KW-0067">ATP-binding</keyword>
<feature type="binding site" evidence="1">
    <location>
        <position position="60"/>
    </location>
    <ligand>
        <name>Mg(2+)</name>
        <dbReference type="ChEBI" id="CHEBI:18420"/>
        <label>4</label>
    </ligand>
</feature>
<dbReference type="InterPro" id="IPR036921">
    <property type="entry name" value="PurM-like_N_sf"/>
</dbReference>
<keyword evidence="1" id="KW-0460">Magnesium</keyword>
<keyword evidence="1" id="KW-0479">Metal-binding</keyword>
<feature type="binding site" evidence="1">
    <location>
        <position position="164"/>
    </location>
    <ligand>
        <name>ATP</name>
        <dbReference type="ChEBI" id="CHEBI:30616"/>
    </ligand>
</feature>
<comment type="function">
    <text evidence="1">Catalyzes the ATP-dependent phosphorylation of thiamine-monophosphate (TMP) to form thiamine-pyrophosphate (TPP), the active form of vitamin B1.</text>
</comment>
<dbReference type="SUPFAM" id="SSF55326">
    <property type="entry name" value="PurM N-terminal domain-like"/>
    <property type="match status" value="1"/>
</dbReference>
<proteinExistence type="inferred from homology"/>
<dbReference type="GO" id="GO:0009229">
    <property type="term" value="P:thiamine diphosphate biosynthetic process"/>
    <property type="evidence" value="ECO:0007669"/>
    <property type="project" value="UniProtKB-UniRule"/>
</dbReference>
<evidence type="ECO:0000313" key="4">
    <source>
        <dbReference type="Proteomes" id="UP000256485"/>
    </source>
</evidence>
<comment type="pathway">
    <text evidence="1">Cofactor biosynthesis; thiamine diphosphate biosynthesis; thiamine diphosphate from thiamine phosphate: step 1/1.</text>
</comment>
<dbReference type="EC" id="2.7.4.16" evidence="1"/>
<sequence>MTGTQRTPTRAGEGQTLADVGEFGLIDLIRERLRDAPQVELGAGDDAAVVAASDGRMVVTTDMLVEGRHFRRDWSSAYDVGRKAAAQNLADVAAMGATPTAVVVCFGAPPDLPVAWAVEFADGLRDECQEVGAAVAGGDVVASGVVVAAVTAMGSLQGRAAVTRSGARPGDQVAVCGRLGWSAAGLTVLSRGFRSPRVLVEAHRRPQPPYAAGPEAACLGATALIDVSDGLLADLGHIAVASGVAIDLDSSRFDLPEPIQAVAAAVGAEPLSYVLTGGEDHALAGTFPADVSLPPHWNVVGRVLEGEPAVTVDGAAYEGPAGHDHFG</sequence>
<dbReference type="Gene3D" id="3.30.1330.10">
    <property type="entry name" value="PurM-like, N-terminal domain"/>
    <property type="match status" value="1"/>
</dbReference>
<evidence type="ECO:0000259" key="2">
    <source>
        <dbReference type="Pfam" id="PF00586"/>
    </source>
</evidence>
<keyword evidence="1 3" id="KW-0418">Kinase</keyword>
<dbReference type="Gene3D" id="3.90.650.10">
    <property type="entry name" value="PurM-like C-terminal domain"/>
    <property type="match status" value="1"/>
</dbReference>
<dbReference type="InterPro" id="IPR006283">
    <property type="entry name" value="ThiL-like"/>
</dbReference>
<dbReference type="GO" id="GO:0009030">
    <property type="term" value="F:thiamine-phosphate kinase activity"/>
    <property type="evidence" value="ECO:0007669"/>
    <property type="project" value="UniProtKB-UniRule"/>
</dbReference>
<dbReference type="PANTHER" id="PTHR30270">
    <property type="entry name" value="THIAMINE-MONOPHOSPHATE KINASE"/>
    <property type="match status" value="1"/>
</dbReference>
<dbReference type="NCBIfam" id="NF004351">
    <property type="entry name" value="PRK05731.1-4"/>
    <property type="match status" value="1"/>
</dbReference>